<dbReference type="GO" id="GO:0005737">
    <property type="term" value="C:cytoplasm"/>
    <property type="evidence" value="ECO:0007669"/>
    <property type="project" value="UniProtKB-SubCell"/>
</dbReference>
<dbReference type="Pfam" id="PF03309">
    <property type="entry name" value="Pan_kinase"/>
    <property type="match status" value="1"/>
</dbReference>
<keyword evidence="14 17" id="KW-0173">Coenzyme A biosynthesis</keyword>
<keyword evidence="8 17" id="KW-0808">Transferase</keyword>
<comment type="pathway">
    <text evidence="4 17">Cofactor biosynthesis; coenzyme A biosynthesis; CoA from (R)-pantothenate: step 1/5.</text>
</comment>
<evidence type="ECO:0000256" key="3">
    <source>
        <dbReference type="ARBA" id="ARBA00004496"/>
    </source>
</evidence>
<dbReference type="SUPFAM" id="SSF53067">
    <property type="entry name" value="Actin-like ATPase domain"/>
    <property type="match status" value="2"/>
</dbReference>
<reference evidence="18 19" key="1">
    <citation type="submission" date="2017-03" db="EMBL/GenBank/DDBJ databases">
        <title>Genome sequence of Geothermobacter sp. EPR-M, Deep-Sea Iron Reducer.</title>
        <authorList>
            <person name="Tully B."/>
            <person name="Savalia P."/>
            <person name="Abuyen K."/>
            <person name="Baughan C."/>
            <person name="Romero E."/>
            <person name="Ronkowski C."/>
            <person name="Torres B."/>
            <person name="Tremblay J."/>
            <person name="Trujillo A."/>
            <person name="Tyler M."/>
            <person name="Perez-Rodriguez I."/>
            <person name="Amend J."/>
        </authorList>
    </citation>
    <scope>NUCLEOTIDE SEQUENCE [LARGE SCALE GENOMIC DNA]</scope>
    <source>
        <strain evidence="18 19">EPR-M</strain>
    </source>
</reference>
<name>A0A1X0XXA9_9BACT</name>
<dbReference type="GO" id="GO:0046872">
    <property type="term" value="F:metal ion binding"/>
    <property type="evidence" value="ECO:0007669"/>
    <property type="project" value="UniProtKB-KW"/>
</dbReference>
<feature type="binding site" evidence="17">
    <location>
        <begin position="107"/>
        <end position="110"/>
    </location>
    <ligand>
        <name>substrate</name>
    </ligand>
</feature>
<keyword evidence="9 17" id="KW-0479">Metal-binding</keyword>
<comment type="caution">
    <text evidence="18">The sequence shown here is derived from an EMBL/GenBank/DDBJ whole genome shotgun (WGS) entry which is preliminary data.</text>
</comment>
<comment type="function">
    <text evidence="17">Catalyzes the phosphorylation of pantothenate (Pan), the first step in CoA biosynthesis.</text>
</comment>
<dbReference type="CDD" id="cd24015">
    <property type="entry name" value="ASKHA_NBD_PanK-III"/>
    <property type="match status" value="1"/>
</dbReference>
<comment type="catalytic activity">
    <reaction evidence="1 17">
        <text>(R)-pantothenate + ATP = (R)-4'-phosphopantothenate + ADP + H(+)</text>
        <dbReference type="Rhea" id="RHEA:16373"/>
        <dbReference type="ChEBI" id="CHEBI:10986"/>
        <dbReference type="ChEBI" id="CHEBI:15378"/>
        <dbReference type="ChEBI" id="CHEBI:29032"/>
        <dbReference type="ChEBI" id="CHEBI:30616"/>
        <dbReference type="ChEBI" id="CHEBI:456216"/>
        <dbReference type="EC" id="2.7.1.33"/>
    </reaction>
</comment>
<dbReference type="Proteomes" id="UP000193136">
    <property type="component" value="Unassembled WGS sequence"/>
</dbReference>
<dbReference type="GO" id="GO:0015937">
    <property type="term" value="P:coenzyme A biosynthetic process"/>
    <property type="evidence" value="ECO:0007669"/>
    <property type="project" value="UniProtKB-UniRule"/>
</dbReference>
<dbReference type="RefSeq" id="WP_085011279.1">
    <property type="nucleotide sequence ID" value="NZ_NAAD01000018.1"/>
</dbReference>
<comment type="subunit">
    <text evidence="5 17">Homodimer.</text>
</comment>
<dbReference type="GO" id="GO:0004594">
    <property type="term" value="F:pantothenate kinase activity"/>
    <property type="evidence" value="ECO:0007669"/>
    <property type="project" value="UniProtKB-UniRule"/>
</dbReference>
<dbReference type="InterPro" id="IPR004619">
    <property type="entry name" value="Type_III_PanK"/>
</dbReference>
<feature type="binding site" evidence="17">
    <location>
        <position position="184"/>
    </location>
    <ligand>
        <name>substrate</name>
    </ligand>
</feature>
<dbReference type="NCBIfam" id="NF009847">
    <property type="entry name" value="PRK13318.1-5"/>
    <property type="match status" value="1"/>
</dbReference>
<dbReference type="NCBIfam" id="NF009855">
    <property type="entry name" value="PRK13321.1"/>
    <property type="match status" value="1"/>
</dbReference>
<evidence type="ECO:0000256" key="12">
    <source>
        <dbReference type="ARBA" id="ARBA00022840"/>
    </source>
</evidence>
<keyword evidence="13 17" id="KW-0630">Potassium</keyword>
<evidence type="ECO:0000256" key="4">
    <source>
        <dbReference type="ARBA" id="ARBA00005225"/>
    </source>
</evidence>
<protein>
    <recommendedName>
        <fullName evidence="16 17">Type III pantothenate kinase</fullName>
        <ecNumber evidence="6 17">2.7.1.33</ecNumber>
    </recommendedName>
    <alternativeName>
        <fullName evidence="17">PanK-III</fullName>
    </alternativeName>
    <alternativeName>
        <fullName evidence="17">Pantothenic acid kinase</fullName>
    </alternativeName>
</protein>
<evidence type="ECO:0000256" key="15">
    <source>
        <dbReference type="ARBA" id="ARBA00038036"/>
    </source>
</evidence>
<proteinExistence type="inferred from homology"/>
<sequence>MLLVIDVGNSNTVLGIYRDSDLLHDWRLTTDKARTVDEYAMLIHELFSMSGLHFTDIDDVIISSVVPPMLPTLEGLCRSYFARPPLVVGPGIKTGMPILYDNPREVGADRIVNAIAAYEKKQRPLIVVDFGTATTFDYISARGEYLGGAIAPGLGISTEALFDRASKLPRVEFSRPPQVIAKNTVNSIQSGLFFGYVGLVDGIVRRMQEEAGESASVLATGGIAPLLSRASETIEEVHPNLTLEGLQIIYQRNKTAF</sequence>
<dbReference type="EMBL" id="NAAD01000018">
    <property type="protein sequence ID" value="ORJ57563.1"/>
    <property type="molecule type" value="Genomic_DNA"/>
</dbReference>
<evidence type="ECO:0000256" key="2">
    <source>
        <dbReference type="ARBA" id="ARBA00001958"/>
    </source>
</evidence>
<comment type="cofactor">
    <cofactor evidence="17">
        <name>NH4(+)</name>
        <dbReference type="ChEBI" id="CHEBI:28938"/>
    </cofactor>
    <cofactor evidence="17">
        <name>K(+)</name>
        <dbReference type="ChEBI" id="CHEBI:29103"/>
    </cofactor>
    <text evidence="17">A monovalent cation. Ammonium or potassium.</text>
</comment>
<organism evidence="18 19">
    <name type="scientific">Geothermobacter hydrogeniphilus</name>
    <dbReference type="NCBI Taxonomy" id="1969733"/>
    <lineage>
        <taxon>Bacteria</taxon>
        <taxon>Pseudomonadati</taxon>
        <taxon>Thermodesulfobacteriota</taxon>
        <taxon>Desulfuromonadia</taxon>
        <taxon>Desulfuromonadales</taxon>
        <taxon>Geothermobacteraceae</taxon>
        <taxon>Geothermobacter</taxon>
    </lineage>
</organism>
<dbReference type="PANTHER" id="PTHR34265">
    <property type="entry name" value="TYPE III PANTOTHENATE KINASE"/>
    <property type="match status" value="1"/>
</dbReference>
<evidence type="ECO:0000256" key="16">
    <source>
        <dbReference type="ARBA" id="ARBA00040883"/>
    </source>
</evidence>
<evidence type="ECO:0000313" key="19">
    <source>
        <dbReference type="Proteomes" id="UP000193136"/>
    </source>
</evidence>
<evidence type="ECO:0000256" key="13">
    <source>
        <dbReference type="ARBA" id="ARBA00022958"/>
    </source>
</evidence>
<keyword evidence="10 17" id="KW-0547">Nucleotide-binding</keyword>
<keyword evidence="12 17" id="KW-0067">ATP-binding</keyword>
<dbReference type="NCBIfam" id="TIGR00671">
    <property type="entry name" value="baf"/>
    <property type="match status" value="1"/>
</dbReference>
<accession>A0A1X0XXA9</accession>
<gene>
    <name evidence="17" type="primary">coaX</name>
    <name evidence="18" type="ORF">B5V00_13170</name>
</gene>
<comment type="subcellular location">
    <subcellularLocation>
        <location evidence="3 17">Cytoplasm</location>
    </subcellularLocation>
</comment>
<dbReference type="HAMAP" id="MF_01274">
    <property type="entry name" value="Pantothen_kinase_3"/>
    <property type="match status" value="1"/>
</dbReference>
<evidence type="ECO:0000256" key="1">
    <source>
        <dbReference type="ARBA" id="ARBA00001206"/>
    </source>
</evidence>
<comment type="similarity">
    <text evidence="15 17">Belongs to the type III pantothenate kinase family.</text>
</comment>
<feature type="binding site" evidence="17">
    <location>
        <position position="132"/>
    </location>
    <ligand>
        <name>ATP</name>
        <dbReference type="ChEBI" id="CHEBI:30616"/>
    </ligand>
</feature>
<comment type="cofactor">
    <cofactor evidence="2">
        <name>K(+)</name>
        <dbReference type="ChEBI" id="CHEBI:29103"/>
    </cofactor>
</comment>
<evidence type="ECO:0000256" key="14">
    <source>
        <dbReference type="ARBA" id="ARBA00022993"/>
    </source>
</evidence>
<evidence type="ECO:0000313" key="18">
    <source>
        <dbReference type="EMBL" id="ORJ57563.1"/>
    </source>
</evidence>
<feature type="binding site" evidence="17">
    <location>
        <begin position="6"/>
        <end position="13"/>
    </location>
    <ligand>
        <name>ATP</name>
        <dbReference type="ChEBI" id="CHEBI:30616"/>
    </ligand>
</feature>
<keyword evidence="7 17" id="KW-0963">Cytoplasm</keyword>
<evidence type="ECO:0000256" key="6">
    <source>
        <dbReference type="ARBA" id="ARBA00012102"/>
    </source>
</evidence>
<evidence type="ECO:0000256" key="9">
    <source>
        <dbReference type="ARBA" id="ARBA00022723"/>
    </source>
</evidence>
<keyword evidence="11 17" id="KW-0418">Kinase</keyword>
<feature type="binding site" evidence="17">
    <location>
        <position position="129"/>
    </location>
    <ligand>
        <name>K(+)</name>
        <dbReference type="ChEBI" id="CHEBI:29103"/>
    </ligand>
</feature>
<dbReference type="UniPathway" id="UPA00241">
    <property type="reaction ID" value="UER00352"/>
</dbReference>
<evidence type="ECO:0000256" key="7">
    <source>
        <dbReference type="ARBA" id="ARBA00022490"/>
    </source>
</evidence>
<dbReference type="AlphaFoldDB" id="A0A1X0XXA9"/>
<keyword evidence="19" id="KW-1185">Reference proteome</keyword>
<evidence type="ECO:0000256" key="10">
    <source>
        <dbReference type="ARBA" id="ARBA00022741"/>
    </source>
</evidence>
<dbReference type="Gene3D" id="3.30.420.40">
    <property type="match status" value="2"/>
</dbReference>
<feature type="active site" description="Proton acceptor" evidence="17">
    <location>
        <position position="109"/>
    </location>
</feature>
<dbReference type="EC" id="2.7.1.33" evidence="6 17"/>
<dbReference type="OrthoDB" id="9804707at2"/>
<dbReference type="GO" id="GO:0005524">
    <property type="term" value="F:ATP binding"/>
    <property type="evidence" value="ECO:0007669"/>
    <property type="project" value="UniProtKB-UniRule"/>
</dbReference>
<feature type="binding site" evidence="17">
    <location>
        <position position="100"/>
    </location>
    <ligand>
        <name>substrate</name>
    </ligand>
</feature>
<dbReference type="STRING" id="1969733.B5V00_13170"/>
<evidence type="ECO:0000256" key="11">
    <source>
        <dbReference type="ARBA" id="ARBA00022777"/>
    </source>
</evidence>
<dbReference type="NCBIfam" id="NF009848">
    <property type="entry name" value="PRK13318.1-6"/>
    <property type="match status" value="1"/>
</dbReference>
<evidence type="ECO:0000256" key="8">
    <source>
        <dbReference type="ARBA" id="ARBA00022679"/>
    </source>
</evidence>
<dbReference type="InterPro" id="IPR043129">
    <property type="entry name" value="ATPase_NBD"/>
</dbReference>
<evidence type="ECO:0000256" key="17">
    <source>
        <dbReference type="HAMAP-Rule" id="MF_01274"/>
    </source>
</evidence>
<dbReference type="PANTHER" id="PTHR34265:SF1">
    <property type="entry name" value="TYPE III PANTOTHENATE KINASE"/>
    <property type="match status" value="1"/>
</dbReference>
<evidence type="ECO:0000256" key="5">
    <source>
        <dbReference type="ARBA" id="ARBA00011738"/>
    </source>
</evidence>